<evidence type="ECO:0000313" key="5">
    <source>
        <dbReference type="Proteomes" id="UP001356427"/>
    </source>
</evidence>
<dbReference type="PANTHER" id="PTHR21501">
    <property type="entry name" value="PROTEIN FAM-161"/>
    <property type="match status" value="1"/>
</dbReference>
<feature type="coiled-coil region" evidence="2">
    <location>
        <begin position="54"/>
        <end position="81"/>
    </location>
</feature>
<dbReference type="GO" id="GO:0044782">
    <property type="term" value="P:cilium organization"/>
    <property type="evidence" value="ECO:0007669"/>
    <property type="project" value="TreeGrafter"/>
</dbReference>
<sequence>MQQGNAVWQLEVLWSRGSAEFMRKHRMRSQAMKKTVAVRAKVMDPHCSLKEVYHENLKQHRESDQQRTREYKKELQDMKARVTVRPYLFEQVSQKNAKADAERLYRDKLREAGLNEQFVKTKGEEFETTPIFKSDDDDDCDDRSVESDMEKRNGNIDVWEKIEEVEEESVKTRVEKNV</sequence>
<organism evidence="4 5">
    <name type="scientific">Coregonus suidteri</name>
    <dbReference type="NCBI Taxonomy" id="861788"/>
    <lineage>
        <taxon>Eukaryota</taxon>
        <taxon>Metazoa</taxon>
        <taxon>Chordata</taxon>
        <taxon>Craniata</taxon>
        <taxon>Vertebrata</taxon>
        <taxon>Euteleostomi</taxon>
        <taxon>Actinopterygii</taxon>
        <taxon>Neopterygii</taxon>
        <taxon>Teleostei</taxon>
        <taxon>Protacanthopterygii</taxon>
        <taxon>Salmoniformes</taxon>
        <taxon>Salmonidae</taxon>
        <taxon>Coregoninae</taxon>
        <taxon>Coregonus</taxon>
    </lineage>
</organism>
<dbReference type="GO" id="GO:0005856">
    <property type="term" value="C:cytoskeleton"/>
    <property type="evidence" value="ECO:0007669"/>
    <property type="project" value="UniProtKB-ARBA"/>
</dbReference>
<dbReference type="PANTHER" id="PTHR21501:SF4">
    <property type="entry name" value="PROTEIN FAM161B"/>
    <property type="match status" value="1"/>
</dbReference>
<comment type="caution">
    <text evidence="4">The sequence shown here is derived from an EMBL/GenBank/DDBJ whole genome shotgun (WGS) entry which is preliminary data.</text>
</comment>
<accession>A0AAN8LCC9</accession>
<dbReference type="AlphaFoldDB" id="A0AAN8LCC9"/>
<evidence type="ECO:0000313" key="4">
    <source>
        <dbReference type="EMBL" id="KAK6307253.1"/>
    </source>
</evidence>
<name>A0AAN8LCC9_9TELE</name>
<dbReference type="EMBL" id="JAGTTL010000020">
    <property type="protein sequence ID" value="KAK6307253.1"/>
    <property type="molecule type" value="Genomic_DNA"/>
</dbReference>
<evidence type="ECO:0000256" key="2">
    <source>
        <dbReference type="SAM" id="Coils"/>
    </source>
</evidence>
<evidence type="ECO:0000256" key="3">
    <source>
        <dbReference type="SAM" id="MobiDB-lite"/>
    </source>
</evidence>
<evidence type="ECO:0000256" key="1">
    <source>
        <dbReference type="ARBA" id="ARBA00023054"/>
    </source>
</evidence>
<feature type="region of interest" description="Disordered" evidence="3">
    <location>
        <begin position="125"/>
        <end position="148"/>
    </location>
</feature>
<keyword evidence="5" id="KW-1185">Reference proteome</keyword>
<dbReference type="Proteomes" id="UP001356427">
    <property type="component" value="Unassembled WGS sequence"/>
</dbReference>
<gene>
    <name evidence="4" type="ORF">J4Q44_G00224010</name>
</gene>
<keyword evidence="1 2" id="KW-0175">Coiled coil</keyword>
<protein>
    <submittedName>
        <fullName evidence="4">Uncharacterized protein</fullName>
    </submittedName>
</protein>
<dbReference type="InterPro" id="IPR051655">
    <property type="entry name" value="FAM161"/>
</dbReference>
<dbReference type="GO" id="GO:0005929">
    <property type="term" value="C:cilium"/>
    <property type="evidence" value="ECO:0007669"/>
    <property type="project" value="TreeGrafter"/>
</dbReference>
<reference evidence="4 5" key="1">
    <citation type="submission" date="2021-04" db="EMBL/GenBank/DDBJ databases">
        <authorList>
            <person name="De Guttry C."/>
            <person name="Zahm M."/>
            <person name="Klopp C."/>
            <person name="Cabau C."/>
            <person name="Louis A."/>
            <person name="Berthelot C."/>
            <person name="Parey E."/>
            <person name="Roest Crollius H."/>
            <person name="Montfort J."/>
            <person name="Robinson-Rechavi M."/>
            <person name="Bucao C."/>
            <person name="Bouchez O."/>
            <person name="Gislard M."/>
            <person name="Lluch J."/>
            <person name="Milhes M."/>
            <person name="Lampietro C."/>
            <person name="Lopez Roques C."/>
            <person name="Donnadieu C."/>
            <person name="Braasch I."/>
            <person name="Desvignes T."/>
            <person name="Postlethwait J."/>
            <person name="Bobe J."/>
            <person name="Wedekind C."/>
            <person name="Guiguen Y."/>
        </authorList>
    </citation>
    <scope>NUCLEOTIDE SEQUENCE [LARGE SCALE GENOMIC DNA]</scope>
    <source>
        <strain evidence="4">Cs_M1</strain>
        <tissue evidence="4">Blood</tissue>
    </source>
</reference>
<proteinExistence type="predicted"/>